<evidence type="ECO:0000313" key="7">
    <source>
        <dbReference type="Proteomes" id="UP001359485"/>
    </source>
</evidence>
<gene>
    <name evidence="6" type="ORF">RUM44_011125</name>
</gene>
<evidence type="ECO:0000256" key="3">
    <source>
        <dbReference type="ARBA" id="ARBA00037932"/>
    </source>
</evidence>
<name>A0ABR1AP45_POLSC</name>
<proteinExistence type="inferred from homology"/>
<evidence type="ECO:0000256" key="4">
    <source>
        <dbReference type="ARBA" id="ARBA00041867"/>
    </source>
</evidence>
<dbReference type="PANTHER" id="PTHR43648">
    <property type="entry name" value="ELECTRON TRANSFER FLAVOPROTEIN BETA SUBUNIT LYSINE METHYLTRANSFERASE"/>
    <property type="match status" value="1"/>
</dbReference>
<reference evidence="6 7" key="1">
    <citation type="submission" date="2023-09" db="EMBL/GenBank/DDBJ databases">
        <title>Genomes of two closely related lineages of the louse Polyplax serrata with different host specificities.</title>
        <authorList>
            <person name="Martinu J."/>
            <person name="Tarabai H."/>
            <person name="Stefka J."/>
            <person name="Hypsa V."/>
        </authorList>
    </citation>
    <scope>NUCLEOTIDE SEQUENCE [LARGE SCALE GENOMIC DNA]</scope>
    <source>
        <strain evidence="6">98ZLc_SE</strain>
    </source>
</reference>
<sequence>MEETIQNNGKQPNDFPEKLLRAVSRGYTEESKKGDKENLTPELVLRLITPECELWHAKHNDSEFPNDPFWGIYWPGGQALSRFILDNKDLVKNKNVLDIGSGSGASAIASVKAGAKIVLANDIDETSIRAININAKLNNLCVHTIKDNVIGKDIDDIVLLINGKEISPKWDIILIGDMFYDTEFSQILFAWLVKQMKMNKIILIGDPGRHGLKELTTTSEMGSFVKVAEYSFQNIDHNGFPTASVYKLGKT</sequence>
<dbReference type="Gene3D" id="3.40.50.150">
    <property type="entry name" value="Vaccinia Virus protein VP39"/>
    <property type="match status" value="1"/>
</dbReference>
<accession>A0ABR1AP45</accession>
<evidence type="ECO:0000256" key="5">
    <source>
        <dbReference type="ARBA" id="ARBA00042266"/>
    </source>
</evidence>
<evidence type="ECO:0000256" key="2">
    <source>
        <dbReference type="ARBA" id="ARBA00022679"/>
    </source>
</evidence>
<comment type="similarity">
    <text evidence="3">Belongs to the methyltransferase superfamily. ETFBKMT family.</text>
</comment>
<dbReference type="Proteomes" id="UP001359485">
    <property type="component" value="Unassembled WGS sequence"/>
</dbReference>
<keyword evidence="7" id="KW-1185">Reference proteome</keyword>
<keyword evidence="1" id="KW-0489">Methyltransferase</keyword>
<dbReference type="CDD" id="cd02440">
    <property type="entry name" value="AdoMet_MTases"/>
    <property type="match status" value="1"/>
</dbReference>
<protein>
    <recommendedName>
        <fullName evidence="5">ETFB lysine methyltransferase</fullName>
    </recommendedName>
    <alternativeName>
        <fullName evidence="4">Protein N-lysine methyltransferase METTL20</fullName>
    </alternativeName>
</protein>
<dbReference type="SUPFAM" id="SSF53335">
    <property type="entry name" value="S-adenosyl-L-methionine-dependent methyltransferases"/>
    <property type="match status" value="1"/>
</dbReference>
<dbReference type="PANTHER" id="PTHR43648:SF1">
    <property type="entry name" value="ELECTRON TRANSFER FLAVOPROTEIN BETA SUBUNIT LYSINE METHYLTRANSFERASE"/>
    <property type="match status" value="1"/>
</dbReference>
<keyword evidence="2" id="KW-0808">Transferase</keyword>
<evidence type="ECO:0000256" key="1">
    <source>
        <dbReference type="ARBA" id="ARBA00022603"/>
    </source>
</evidence>
<organism evidence="6 7">
    <name type="scientific">Polyplax serrata</name>
    <name type="common">Common mouse louse</name>
    <dbReference type="NCBI Taxonomy" id="468196"/>
    <lineage>
        <taxon>Eukaryota</taxon>
        <taxon>Metazoa</taxon>
        <taxon>Ecdysozoa</taxon>
        <taxon>Arthropoda</taxon>
        <taxon>Hexapoda</taxon>
        <taxon>Insecta</taxon>
        <taxon>Pterygota</taxon>
        <taxon>Neoptera</taxon>
        <taxon>Paraneoptera</taxon>
        <taxon>Psocodea</taxon>
        <taxon>Troctomorpha</taxon>
        <taxon>Phthiraptera</taxon>
        <taxon>Anoplura</taxon>
        <taxon>Polyplacidae</taxon>
        <taxon>Polyplax</taxon>
    </lineage>
</organism>
<dbReference type="InterPro" id="IPR029063">
    <property type="entry name" value="SAM-dependent_MTases_sf"/>
</dbReference>
<dbReference type="EMBL" id="JAWJWF010000046">
    <property type="protein sequence ID" value="KAK6624266.1"/>
    <property type="molecule type" value="Genomic_DNA"/>
</dbReference>
<comment type="caution">
    <text evidence="6">The sequence shown here is derived from an EMBL/GenBank/DDBJ whole genome shotgun (WGS) entry which is preliminary data.</text>
</comment>
<dbReference type="InterPro" id="IPR050078">
    <property type="entry name" value="Ribosomal_L11_MeTrfase_PrmA"/>
</dbReference>
<evidence type="ECO:0000313" key="6">
    <source>
        <dbReference type="EMBL" id="KAK6624266.1"/>
    </source>
</evidence>
<dbReference type="Pfam" id="PF06325">
    <property type="entry name" value="PrmA"/>
    <property type="match status" value="1"/>
</dbReference>